<keyword evidence="10" id="KW-1185">Reference proteome</keyword>
<organism evidence="9 10">
    <name type="scientific">Nitrosomonas stercoris</name>
    <dbReference type="NCBI Taxonomy" id="1444684"/>
    <lineage>
        <taxon>Bacteria</taxon>
        <taxon>Pseudomonadati</taxon>
        <taxon>Pseudomonadota</taxon>
        <taxon>Betaproteobacteria</taxon>
        <taxon>Nitrosomonadales</taxon>
        <taxon>Nitrosomonadaceae</taxon>
        <taxon>Nitrosomonas</taxon>
    </lineage>
</organism>
<feature type="binding site" evidence="8">
    <location>
        <begin position="180"/>
        <end position="183"/>
    </location>
    <ligand>
        <name>ATP</name>
        <dbReference type="ChEBI" id="CHEBI:30616"/>
    </ligand>
</feature>
<dbReference type="Pfam" id="PF02569">
    <property type="entry name" value="Pantoate_ligase"/>
    <property type="match status" value="1"/>
</dbReference>
<evidence type="ECO:0000256" key="4">
    <source>
        <dbReference type="ARBA" id="ARBA00022655"/>
    </source>
</evidence>
<dbReference type="UniPathway" id="UPA00028">
    <property type="reaction ID" value="UER00005"/>
</dbReference>
<feature type="binding site" evidence="8">
    <location>
        <position position="172"/>
    </location>
    <ligand>
        <name>ATP</name>
        <dbReference type="ChEBI" id="CHEBI:30616"/>
    </ligand>
</feature>
<comment type="miscellaneous">
    <text evidence="8">The reaction proceeds by a bi uni uni bi ping pong mechanism.</text>
</comment>
<feature type="binding site" evidence="8">
    <location>
        <position position="57"/>
    </location>
    <ligand>
        <name>beta-alanine</name>
        <dbReference type="ChEBI" id="CHEBI:57966"/>
    </ligand>
</feature>
<evidence type="ECO:0000256" key="3">
    <source>
        <dbReference type="ARBA" id="ARBA00022598"/>
    </source>
</evidence>
<feature type="active site" description="Proton donor" evidence="8">
    <location>
        <position position="33"/>
    </location>
</feature>
<evidence type="ECO:0000256" key="2">
    <source>
        <dbReference type="ARBA" id="ARBA00009256"/>
    </source>
</evidence>
<protein>
    <recommendedName>
        <fullName evidence="8">Pantothenate synthetase</fullName>
        <shortName evidence="8">PS</shortName>
        <ecNumber evidence="8">6.3.2.1</ecNumber>
    </recommendedName>
    <alternativeName>
        <fullName evidence="8">Pantoate--beta-alanine ligase</fullName>
    </alternativeName>
    <alternativeName>
        <fullName evidence="8">Pantoate-activating enzyme</fullName>
    </alternativeName>
</protein>
<dbReference type="GO" id="GO:0015940">
    <property type="term" value="P:pantothenate biosynthetic process"/>
    <property type="evidence" value="ECO:0007669"/>
    <property type="project" value="UniProtKB-UniRule"/>
</dbReference>
<dbReference type="InterPro" id="IPR003721">
    <property type="entry name" value="Pantoate_ligase"/>
</dbReference>
<dbReference type="Gene3D" id="3.40.50.620">
    <property type="entry name" value="HUPs"/>
    <property type="match status" value="1"/>
</dbReference>
<keyword evidence="5 8" id="KW-0547">Nucleotide-binding</keyword>
<dbReference type="GO" id="GO:0005829">
    <property type="term" value="C:cytosol"/>
    <property type="evidence" value="ECO:0007669"/>
    <property type="project" value="TreeGrafter"/>
</dbReference>
<dbReference type="Proteomes" id="UP000316473">
    <property type="component" value="Chromosome"/>
</dbReference>
<comment type="function">
    <text evidence="8">Catalyzes the condensation of pantoate with beta-alanine in an ATP-dependent reaction via a pantoyl-adenylate intermediate.</text>
</comment>
<evidence type="ECO:0000313" key="10">
    <source>
        <dbReference type="Proteomes" id="UP000316473"/>
    </source>
</evidence>
<comment type="subunit">
    <text evidence="8">Homodimer.</text>
</comment>
<keyword evidence="6 8" id="KW-0067">ATP-binding</keyword>
<keyword evidence="3 8" id="KW-0436">Ligase</keyword>
<dbReference type="NCBIfam" id="TIGR00018">
    <property type="entry name" value="panC"/>
    <property type="match status" value="1"/>
</dbReference>
<evidence type="ECO:0000256" key="7">
    <source>
        <dbReference type="ARBA" id="ARBA00048258"/>
    </source>
</evidence>
<dbReference type="EC" id="6.3.2.1" evidence="8"/>
<dbReference type="GO" id="GO:0005524">
    <property type="term" value="F:ATP binding"/>
    <property type="evidence" value="ECO:0007669"/>
    <property type="project" value="UniProtKB-KW"/>
</dbReference>
<feature type="binding site" evidence="8">
    <location>
        <position position="149"/>
    </location>
    <ligand>
        <name>(R)-pantoate</name>
        <dbReference type="ChEBI" id="CHEBI:15980"/>
    </ligand>
</feature>
<feature type="binding site" evidence="8">
    <location>
        <position position="57"/>
    </location>
    <ligand>
        <name>(R)-pantoate</name>
        <dbReference type="ChEBI" id="CHEBI:15980"/>
    </ligand>
</feature>
<name>A0A4Y1YQ67_9PROT</name>
<dbReference type="PANTHER" id="PTHR21299">
    <property type="entry name" value="CYTIDYLATE KINASE/PANTOATE-BETA-ALANINE LIGASE"/>
    <property type="match status" value="1"/>
</dbReference>
<feature type="binding site" evidence="8">
    <location>
        <begin position="143"/>
        <end position="146"/>
    </location>
    <ligand>
        <name>ATP</name>
        <dbReference type="ChEBI" id="CHEBI:30616"/>
    </ligand>
</feature>
<dbReference type="Gene3D" id="3.30.1300.10">
    <property type="entry name" value="Pantoate-beta-alanine ligase, C-terminal domain"/>
    <property type="match status" value="1"/>
</dbReference>
<proteinExistence type="inferred from homology"/>
<dbReference type="AlphaFoldDB" id="A0A4Y1YQ67"/>
<comment type="catalytic activity">
    <reaction evidence="7 8">
        <text>(R)-pantoate + beta-alanine + ATP = (R)-pantothenate + AMP + diphosphate + H(+)</text>
        <dbReference type="Rhea" id="RHEA:10912"/>
        <dbReference type="ChEBI" id="CHEBI:15378"/>
        <dbReference type="ChEBI" id="CHEBI:15980"/>
        <dbReference type="ChEBI" id="CHEBI:29032"/>
        <dbReference type="ChEBI" id="CHEBI:30616"/>
        <dbReference type="ChEBI" id="CHEBI:33019"/>
        <dbReference type="ChEBI" id="CHEBI:57966"/>
        <dbReference type="ChEBI" id="CHEBI:456215"/>
        <dbReference type="EC" id="6.3.2.1"/>
    </reaction>
</comment>
<evidence type="ECO:0000256" key="6">
    <source>
        <dbReference type="ARBA" id="ARBA00022840"/>
    </source>
</evidence>
<comment type="pathway">
    <text evidence="1 8">Cofactor biosynthesis; (R)-pantothenate biosynthesis; (R)-pantothenate from (R)-pantoate and beta-alanine: step 1/1.</text>
</comment>
<dbReference type="SUPFAM" id="SSF52374">
    <property type="entry name" value="Nucleotidylyl transferase"/>
    <property type="match status" value="1"/>
</dbReference>
<dbReference type="EMBL" id="AP019755">
    <property type="protein sequence ID" value="BBL34075.1"/>
    <property type="molecule type" value="Genomic_DNA"/>
</dbReference>
<accession>A0A4Y1YQ67</accession>
<gene>
    <name evidence="8" type="primary">panC</name>
    <name evidence="9" type="ORF">Nstercoris_00304</name>
</gene>
<dbReference type="HAMAP" id="MF_00158">
    <property type="entry name" value="PanC"/>
    <property type="match status" value="1"/>
</dbReference>
<comment type="subcellular location">
    <subcellularLocation>
        <location evidence="8">Cytoplasm</location>
    </subcellularLocation>
</comment>
<keyword evidence="8" id="KW-0963">Cytoplasm</keyword>
<evidence type="ECO:0000256" key="8">
    <source>
        <dbReference type="HAMAP-Rule" id="MF_00158"/>
    </source>
</evidence>
<dbReference type="KEGG" id="nst:Nstercoris_00304"/>
<dbReference type="PANTHER" id="PTHR21299:SF1">
    <property type="entry name" value="PANTOATE--BETA-ALANINE LIGASE"/>
    <property type="match status" value="1"/>
</dbReference>
<dbReference type="InterPro" id="IPR014729">
    <property type="entry name" value="Rossmann-like_a/b/a_fold"/>
</dbReference>
<evidence type="ECO:0000256" key="5">
    <source>
        <dbReference type="ARBA" id="ARBA00022741"/>
    </source>
</evidence>
<sequence length="278" mass="31376">MEIITDITALRERLQEETSIAFVPTMGNLHAGHLSLVQLAQQRASCVVVSIFVNRLQFAPHEDYERYPRTPQDDCCVLEELGVEVVFLPSEETLYPVPQQFQLKLPPVADILEGACRPGFFHGVTTVVLKLFNIVQPQFAVFGEKDYQQLQIIREMVNQLNLPIEIVAGQIIRTESGLALSSRNKYLTIEQQEKATELAESLQEIRASIIAGERDFAQLERSASEKLHTLRWKVDYIAVRQQHTLLPAAANCHSSLVILGAAWLDQTRLIDNCLFTLP</sequence>
<comment type="similarity">
    <text evidence="2 8">Belongs to the pantothenate synthetase family.</text>
</comment>
<evidence type="ECO:0000313" key="9">
    <source>
        <dbReference type="EMBL" id="BBL34075.1"/>
    </source>
</evidence>
<reference evidence="9 10" key="1">
    <citation type="submission" date="2019-06" db="EMBL/GenBank/DDBJ databases">
        <title>Nitrosomonas stercoris KYUHI-S whole genome shotgun sequence.</title>
        <authorList>
            <person name="Nakagawa T."/>
            <person name="Tsuchiya Y."/>
            <person name="Takahashi R."/>
        </authorList>
    </citation>
    <scope>NUCLEOTIDE SEQUENCE [LARGE SCALE GENOMIC DNA]</scope>
    <source>
        <strain evidence="9 10">KYUHI-S</strain>
    </source>
</reference>
<keyword evidence="4 8" id="KW-0566">Pantothenate biosynthesis</keyword>
<feature type="binding site" evidence="8">
    <location>
        <begin position="26"/>
        <end position="33"/>
    </location>
    <ligand>
        <name>ATP</name>
        <dbReference type="ChEBI" id="CHEBI:30616"/>
    </ligand>
</feature>
<dbReference type="CDD" id="cd00560">
    <property type="entry name" value="PanC"/>
    <property type="match status" value="1"/>
</dbReference>
<dbReference type="InterPro" id="IPR042176">
    <property type="entry name" value="Pantoate_ligase_C"/>
</dbReference>
<dbReference type="GO" id="GO:0004592">
    <property type="term" value="F:pantoate-beta-alanine ligase activity"/>
    <property type="evidence" value="ECO:0007669"/>
    <property type="project" value="UniProtKB-UniRule"/>
</dbReference>
<evidence type="ECO:0000256" key="1">
    <source>
        <dbReference type="ARBA" id="ARBA00004990"/>
    </source>
</evidence>